<dbReference type="SUPFAM" id="SSF55729">
    <property type="entry name" value="Acyl-CoA N-acyltransferases (Nat)"/>
    <property type="match status" value="1"/>
</dbReference>
<gene>
    <name evidence="2" type="ORF">GWP43_07305</name>
</gene>
<dbReference type="Pfam" id="PF14542">
    <property type="entry name" value="Acetyltransf_CG"/>
    <property type="match status" value="1"/>
</dbReference>
<dbReference type="InterPro" id="IPR031165">
    <property type="entry name" value="GNAT_YJDJ"/>
</dbReference>
<feature type="domain" description="N-acetyltransferase" evidence="1">
    <location>
        <begin position="2"/>
        <end position="90"/>
    </location>
</feature>
<name>A0A6P1Y178_9SPIR</name>
<dbReference type="Proteomes" id="UP000464374">
    <property type="component" value="Chromosome"/>
</dbReference>
<sequence>MELIHQENRIYAENDTGKVIAEVTFPQENDSTVCLDHTFVDDSLRGQGVAGKLVKEVVDYAQKNGKKIRPQCSYAADWFNKHSEYADLVAH</sequence>
<dbReference type="InterPro" id="IPR045057">
    <property type="entry name" value="Gcn5-rel_NAT"/>
</dbReference>
<dbReference type="GO" id="GO:0016740">
    <property type="term" value="F:transferase activity"/>
    <property type="evidence" value="ECO:0007669"/>
    <property type="project" value="UniProtKB-KW"/>
</dbReference>
<dbReference type="AlphaFoldDB" id="A0A6P1Y178"/>
<protein>
    <submittedName>
        <fullName evidence="2">N-acetyltransferase</fullName>
    </submittedName>
</protein>
<evidence type="ECO:0000313" key="2">
    <source>
        <dbReference type="EMBL" id="QHX43285.1"/>
    </source>
</evidence>
<dbReference type="PROSITE" id="PS51729">
    <property type="entry name" value="GNAT_YJDJ"/>
    <property type="match status" value="1"/>
</dbReference>
<proteinExistence type="predicted"/>
<dbReference type="PANTHER" id="PTHR31435">
    <property type="entry name" value="PROTEIN NATD1"/>
    <property type="match status" value="1"/>
</dbReference>
<keyword evidence="2" id="KW-0808">Transferase</keyword>
<dbReference type="KEGG" id="trz:GWP43_07305"/>
<dbReference type="PANTHER" id="PTHR31435:SF10">
    <property type="entry name" value="BSR4717 PROTEIN"/>
    <property type="match status" value="1"/>
</dbReference>
<reference evidence="2 3" key="1">
    <citation type="submission" date="2020-01" db="EMBL/GenBank/DDBJ databases">
        <title>Complete genome sequence of a human oral phylogroup 1 Treponema sp. strain ATCC 700766, originally isolated from periodontitis dental plaque.</title>
        <authorList>
            <person name="Chan Y."/>
            <person name="Huo Y.-B."/>
            <person name="Yu X.-L."/>
            <person name="Zeng H."/>
            <person name="Leung W.-K."/>
            <person name="Watt R.M."/>
        </authorList>
    </citation>
    <scope>NUCLEOTIDE SEQUENCE [LARGE SCALE GENOMIC DNA]</scope>
    <source>
        <strain evidence="2 3">OMZ 804</strain>
    </source>
</reference>
<evidence type="ECO:0000313" key="3">
    <source>
        <dbReference type="Proteomes" id="UP000464374"/>
    </source>
</evidence>
<dbReference type="InterPro" id="IPR016181">
    <property type="entry name" value="Acyl_CoA_acyltransferase"/>
</dbReference>
<accession>A0A6P1Y178</accession>
<dbReference type="CDD" id="cd04301">
    <property type="entry name" value="NAT_SF"/>
    <property type="match status" value="1"/>
</dbReference>
<organism evidence="2 3">
    <name type="scientific">Treponema vincentii</name>
    <dbReference type="NCBI Taxonomy" id="69710"/>
    <lineage>
        <taxon>Bacteria</taxon>
        <taxon>Pseudomonadati</taxon>
        <taxon>Spirochaetota</taxon>
        <taxon>Spirochaetia</taxon>
        <taxon>Spirochaetales</taxon>
        <taxon>Treponemataceae</taxon>
        <taxon>Treponema</taxon>
    </lineage>
</organism>
<dbReference type="EMBL" id="CP048020">
    <property type="protein sequence ID" value="QHX43285.1"/>
    <property type="molecule type" value="Genomic_DNA"/>
</dbReference>
<dbReference type="Gene3D" id="3.40.630.30">
    <property type="match status" value="1"/>
</dbReference>
<evidence type="ECO:0000259" key="1">
    <source>
        <dbReference type="PROSITE" id="PS51729"/>
    </source>
</evidence>